<proteinExistence type="predicted"/>
<evidence type="ECO:0000256" key="1">
    <source>
        <dbReference type="SAM" id="MobiDB-lite"/>
    </source>
</evidence>
<protein>
    <submittedName>
        <fullName evidence="2">Uncharacterized protein</fullName>
    </submittedName>
</protein>
<dbReference type="Proteomes" id="UP000202485">
    <property type="component" value="Unassembled WGS sequence"/>
</dbReference>
<dbReference type="EMBL" id="FXYG01000004">
    <property type="protein sequence ID" value="SMX47900.1"/>
    <property type="molecule type" value="Genomic_DNA"/>
</dbReference>
<dbReference type="AlphaFoldDB" id="A0A238KZ33"/>
<organism evidence="2 3">
    <name type="scientific">Ruegeria arenilitoris</name>
    <dbReference type="NCBI Taxonomy" id="1173585"/>
    <lineage>
        <taxon>Bacteria</taxon>
        <taxon>Pseudomonadati</taxon>
        <taxon>Pseudomonadota</taxon>
        <taxon>Alphaproteobacteria</taxon>
        <taxon>Rhodobacterales</taxon>
        <taxon>Roseobacteraceae</taxon>
        <taxon>Ruegeria</taxon>
    </lineage>
</organism>
<keyword evidence="3" id="KW-1185">Reference proteome</keyword>
<feature type="region of interest" description="Disordered" evidence="1">
    <location>
        <begin position="1"/>
        <end position="35"/>
    </location>
</feature>
<accession>A0A238KZ33</accession>
<evidence type="ECO:0000313" key="2">
    <source>
        <dbReference type="EMBL" id="SMX47900.1"/>
    </source>
</evidence>
<name>A0A238KZ33_9RHOB</name>
<feature type="compositionally biased region" description="Pro residues" evidence="1">
    <location>
        <begin position="1"/>
        <end position="10"/>
    </location>
</feature>
<reference evidence="3" key="1">
    <citation type="submission" date="2017-05" db="EMBL/GenBank/DDBJ databases">
        <authorList>
            <person name="Rodrigo-Torres L."/>
            <person name="Arahal R. D."/>
            <person name="Lucena T."/>
        </authorList>
    </citation>
    <scope>NUCLEOTIDE SEQUENCE [LARGE SCALE GENOMIC DNA]</scope>
    <source>
        <strain evidence="3">CECT 8715</strain>
    </source>
</reference>
<sequence length="35" mass="3754">MTFGVPPPKTLPRNPLNIPGFSPILPPAAPEERTT</sequence>
<gene>
    <name evidence="2" type="ORF">RUA8715_03253</name>
</gene>
<evidence type="ECO:0000313" key="3">
    <source>
        <dbReference type="Proteomes" id="UP000202485"/>
    </source>
</evidence>